<dbReference type="SMART" id="SM00304">
    <property type="entry name" value="HAMP"/>
    <property type="match status" value="1"/>
</dbReference>
<dbReference type="SMART" id="SM00283">
    <property type="entry name" value="MA"/>
    <property type="match status" value="1"/>
</dbReference>
<evidence type="ECO:0000256" key="4">
    <source>
        <dbReference type="ARBA" id="ARBA00022989"/>
    </source>
</evidence>
<dbReference type="PRINTS" id="PR00260">
    <property type="entry name" value="CHEMTRNSDUCR"/>
</dbReference>
<evidence type="ECO:0000313" key="12">
    <source>
        <dbReference type="EMBL" id="SBW01739.1"/>
    </source>
</evidence>
<reference evidence="12" key="1">
    <citation type="submission" date="2016-04" db="EMBL/GenBank/DDBJ databases">
        <authorList>
            <person name="Evans L.H."/>
            <person name="Alamgir A."/>
            <person name="Owens N."/>
            <person name="Weber N.D."/>
            <person name="Virtaneva K."/>
            <person name="Barbian K."/>
            <person name="Babar A."/>
            <person name="Rosenke K."/>
        </authorList>
    </citation>
    <scope>NUCLEOTIDE SEQUENCE</scope>
    <source>
        <strain evidence="12">86</strain>
    </source>
</reference>
<dbReference type="PANTHER" id="PTHR32089:SF112">
    <property type="entry name" value="LYSOZYME-LIKE PROTEIN-RELATED"/>
    <property type="match status" value="1"/>
</dbReference>
<dbReference type="Pfam" id="PF00015">
    <property type="entry name" value="MCPsignal"/>
    <property type="match status" value="1"/>
</dbReference>
<protein>
    <submittedName>
        <fullName evidence="12">Putative Methyl-accepting chemotaxis protein</fullName>
    </submittedName>
</protein>
<evidence type="ECO:0000256" key="6">
    <source>
        <dbReference type="ARBA" id="ARBA00023224"/>
    </source>
</evidence>
<dbReference type="GO" id="GO:0004888">
    <property type="term" value="F:transmembrane signaling receptor activity"/>
    <property type="evidence" value="ECO:0007669"/>
    <property type="project" value="InterPro"/>
</dbReference>
<dbReference type="InterPro" id="IPR003660">
    <property type="entry name" value="HAMP_dom"/>
</dbReference>
<feature type="domain" description="HAMP" evidence="11">
    <location>
        <begin position="210"/>
        <end position="263"/>
    </location>
</feature>
<evidence type="ECO:0000259" key="11">
    <source>
        <dbReference type="PROSITE" id="PS50885"/>
    </source>
</evidence>
<dbReference type="Gene3D" id="1.10.287.950">
    <property type="entry name" value="Methyl-accepting chemotaxis protein"/>
    <property type="match status" value="1"/>
</dbReference>
<sequence length="559" mass="57694">MLHRLRVATRLWIPALALVLAMAAVSAISLTTLWHSVYAARVEQVRAVVEGAASTVAHYAAQAEAGELSETEAKARARAFLRGLRFGDGEYLFAYDYAGVSVAHGVRPELEGKDLSGLRDANGKYMIRELIDAAKAGGGAVRYGWKRSETAPVAERVAWAAAIPAWQWTIGAGVEIETIRDDFIVLVETHGAALVLVILLAGLLTVAVVRSVVRPLGVTVAEIGRVAAGDLDTPISGTERGDELGEIARALATFRDTARERAASLAREREAETARLARGERVAALCAGFETAIAGVARSLGDSVARMDAAAHTLARATETTDARVVDAAAAAEQAAANVHSVAAATEELFASVEEINRQAHASGEIAHAARDRAAAAEATMTALGSAAESIGAVLDMITDIASQTNLLALNATIEAARAGEAGKGFAVVAGEVKSLANQTAKATEDIGRQIAAIQAQSGDAARTIAEVATVIGRLDEAATGIGGAVDQQRAATAEIAENIHAAARVTDAMNADVGAVRNQSAEVGAASRAIEDAATQVGGDATALNAVVDRFLADLRSA</sequence>
<feature type="domain" description="Methyl-accepting transducer" evidence="10">
    <location>
        <begin position="296"/>
        <end position="525"/>
    </location>
</feature>
<dbReference type="AlphaFoldDB" id="A0A212JQL6"/>
<dbReference type="GO" id="GO:0007165">
    <property type="term" value="P:signal transduction"/>
    <property type="evidence" value="ECO:0007669"/>
    <property type="project" value="UniProtKB-KW"/>
</dbReference>
<feature type="transmembrane region" description="Helical" evidence="9">
    <location>
        <begin position="190"/>
        <end position="209"/>
    </location>
</feature>
<evidence type="ECO:0000256" key="7">
    <source>
        <dbReference type="ARBA" id="ARBA00029447"/>
    </source>
</evidence>
<dbReference type="Gene3D" id="6.10.340.10">
    <property type="match status" value="1"/>
</dbReference>
<dbReference type="Pfam" id="PF00672">
    <property type="entry name" value="HAMP"/>
    <property type="match status" value="1"/>
</dbReference>
<dbReference type="InterPro" id="IPR004089">
    <property type="entry name" value="MCPsignal_dom"/>
</dbReference>
<dbReference type="CDD" id="cd06225">
    <property type="entry name" value="HAMP"/>
    <property type="match status" value="1"/>
</dbReference>
<evidence type="ECO:0000259" key="10">
    <source>
        <dbReference type="PROSITE" id="PS50111"/>
    </source>
</evidence>
<dbReference type="PROSITE" id="PS50885">
    <property type="entry name" value="HAMP"/>
    <property type="match status" value="1"/>
</dbReference>
<dbReference type="GO" id="GO:0005886">
    <property type="term" value="C:plasma membrane"/>
    <property type="evidence" value="ECO:0007669"/>
    <property type="project" value="UniProtKB-SubCell"/>
</dbReference>
<comment type="subcellular location">
    <subcellularLocation>
        <location evidence="1">Cell membrane</location>
        <topology evidence="1">Multi-pass membrane protein</topology>
    </subcellularLocation>
</comment>
<dbReference type="SUPFAM" id="SSF58104">
    <property type="entry name" value="Methyl-accepting chemotaxis protein (MCP) signaling domain"/>
    <property type="match status" value="1"/>
</dbReference>
<comment type="similarity">
    <text evidence="7">Belongs to the methyl-accepting chemotaxis (MCP) protein family.</text>
</comment>
<evidence type="ECO:0000256" key="5">
    <source>
        <dbReference type="ARBA" id="ARBA00023136"/>
    </source>
</evidence>
<keyword evidence="5 9" id="KW-0472">Membrane</keyword>
<keyword evidence="3 9" id="KW-0812">Transmembrane</keyword>
<keyword evidence="4 9" id="KW-1133">Transmembrane helix</keyword>
<dbReference type="PANTHER" id="PTHR32089">
    <property type="entry name" value="METHYL-ACCEPTING CHEMOTAXIS PROTEIN MCPB"/>
    <property type="match status" value="1"/>
</dbReference>
<organism evidence="12">
    <name type="scientific">uncultured Alphaproteobacteria bacterium</name>
    <dbReference type="NCBI Taxonomy" id="91750"/>
    <lineage>
        <taxon>Bacteria</taxon>
        <taxon>Pseudomonadati</taxon>
        <taxon>Pseudomonadota</taxon>
        <taxon>Alphaproteobacteria</taxon>
        <taxon>environmental samples</taxon>
    </lineage>
</organism>
<dbReference type="Pfam" id="PF17200">
    <property type="entry name" value="sCache_2"/>
    <property type="match status" value="1"/>
</dbReference>
<accession>A0A212JQL6</accession>
<dbReference type="GO" id="GO:0006935">
    <property type="term" value="P:chemotaxis"/>
    <property type="evidence" value="ECO:0007669"/>
    <property type="project" value="InterPro"/>
</dbReference>
<name>A0A212JQL6_9PROT</name>
<dbReference type="Gene3D" id="3.30.450.20">
    <property type="entry name" value="PAS domain"/>
    <property type="match status" value="1"/>
</dbReference>
<gene>
    <name evidence="12" type="ORF">KL86APRO_11481</name>
</gene>
<proteinExistence type="inferred from homology"/>
<evidence type="ECO:0000256" key="1">
    <source>
        <dbReference type="ARBA" id="ARBA00004651"/>
    </source>
</evidence>
<keyword evidence="6 8" id="KW-0807">Transducer</keyword>
<keyword evidence="2" id="KW-1003">Cell membrane</keyword>
<evidence type="ECO:0000256" key="8">
    <source>
        <dbReference type="PROSITE-ProRule" id="PRU00284"/>
    </source>
</evidence>
<dbReference type="PROSITE" id="PS50111">
    <property type="entry name" value="CHEMOTAXIS_TRANSDUC_2"/>
    <property type="match status" value="1"/>
</dbReference>
<evidence type="ECO:0000256" key="3">
    <source>
        <dbReference type="ARBA" id="ARBA00022692"/>
    </source>
</evidence>
<dbReference type="SMART" id="SM01049">
    <property type="entry name" value="Cache_2"/>
    <property type="match status" value="1"/>
</dbReference>
<dbReference type="EMBL" id="FLUO01000001">
    <property type="protein sequence ID" value="SBW01739.1"/>
    <property type="molecule type" value="Genomic_DNA"/>
</dbReference>
<dbReference type="InterPro" id="IPR004090">
    <property type="entry name" value="Chemotax_Me-accpt_rcpt"/>
</dbReference>
<dbReference type="InterPro" id="IPR033480">
    <property type="entry name" value="sCache_2"/>
</dbReference>
<evidence type="ECO:0000256" key="9">
    <source>
        <dbReference type="SAM" id="Phobius"/>
    </source>
</evidence>
<evidence type="ECO:0000256" key="2">
    <source>
        <dbReference type="ARBA" id="ARBA00022475"/>
    </source>
</evidence>